<reference evidence="3 4" key="1">
    <citation type="submission" date="2018-07" db="EMBL/GenBank/DDBJ databases">
        <title>Genome sequencing of Moraxellaceae gen. HYN0046.</title>
        <authorList>
            <person name="Kim M."/>
            <person name="Yi H."/>
        </authorList>
    </citation>
    <scope>NUCLEOTIDE SEQUENCE [LARGE SCALE GENOMIC DNA]</scope>
    <source>
        <strain evidence="3 4">HYN0046</strain>
    </source>
</reference>
<evidence type="ECO:0000313" key="4">
    <source>
        <dbReference type="Proteomes" id="UP000253940"/>
    </source>
</evidence>
<organism evidence="3 4">
    <name type="scientific">Aquirhabdus parva</name>
    <dbReference type="NCBI Taxonomy" id="2283318"/>
    <lineage>
        <taxon>Bacteria</taxon>
        <taxon>Pseudomonadati</taxon>
        <taxon>Pseudomonadota</taxon>
        <taxon>Gammaproteobacteria</taxon>
        <taxon>Moraxellales</taxon>
        <taxon>Moraxellaceae</taxon>
        <taxon>Aquirhabdus</taxon>
    </lineage>
</organism>
<feature type="transmembrane region" description="Helical" evidence="1">
    <location>
        <begin position="199"/>
        <end position="224"/>
    </location>
</feature>
<feature type="transmembrane region" description="Helical" evidence="1">
    <location>
        <begin position="349"/>
        <end position="370"/>
    </location>
</feature>
<dbReference type="Proteomes" id="UP000253940">
    <property type="component" value="Chromosome"/>
</dbReference>
<dbReference type="OrthoDB" id="9767863at2"/>
<feature type="transmembrane region" description="Helical" evidence="1">
    <location>
        <begin position="45"/>
        <end position="62"/>
    </location>
</feature>
<name>A0A345P6E8_9GAMM</name>
<feature type="transmembrane region" description="Helical" evidence="1">
    <location>
        <begin position="317"/>
        <end position="337"/>
    </location>
</feature>
<keyword evidence="1" id="KW-0812">Transmembrane</keyword>
<keyword evidence="4" id="KW-1185">Reference proteome</keyword>
<dbReference type="EMBL" id="CP031222">
    <property type="protein sequence ID" value="AXI02857.1"/>
    <property type="molecule type" value="Genomic_DNA"/>
</dbReference>
<protein>
    <submittedName>
        <fullName evidence="3">Acyltransferase</fullName>
    </submittedName>
</protein>
<feature type="transmembrane region" description="Helical" evidence="1">
    <location>
        <begin position="122"/>
        <end position="155"/>
    </location>
</feature>
<keyword evidence="3" id="KW-0808">Transferase</keyword>
<proteinExistence type="predicted"/>
<evidence type="ECO:0000259" key="2">
    <source>
        <dbReference type="Pfam" id="PF01757"/>
    </source>
</evidence>
<keyword evidence="1" id="KW-1133">Transmembrane helix</keyword>
<feature type="transmembrane region" description="Helical" evidence="1">
    <location>
        <begin position="6"/>
        <end position="24"/>
    </location>
</feature>
<dbReference type="InterPro" id="IPR050879">
    <property type="entry name" value="Acyltransferase_3"/>
</dbReference>
<feature type="transmembrane region" description="Helical" evidence="1">
    <location>
        <begin position="82"/>
        <end position="101"/>
    </location>
</feature>
<feature type="domain" description="Acyltransferase 3" evidence="2">
    <location>
        <begin position="38"/>
        <end position="364"/>
    </location>
</feature>
<dbReference type="Pfam" id="PF01757">
    <property type="entry name" value="Acyl_transf_3"/>
    <property type="match status" value="1"/>
</dbReference>
<keyword evidence="1" id="KW-0472">Membrane</keyword>
<dbReference type="PANTHER" id="PTHR23028">
    <property type="entry name" value="ACETYLTRANSFERASE"/>
    <property type="match status" value="1"/>
</dbReference>
<dbReference type="KEGG" id="mbah:HYN46_08405"/>
<dbReference type="InterPro" id="IPR002656">
    <property type="entry name" value="Acyl_transf_3_dom"/>
</dbReference>
<dbReference type="RefSeq" id="WP_114898967.1">
    <property type="nucleotide sequence ID" value="NZ_CP031222.1"/>
</dbReference>
<feature type="transmembrane region" description="Helical" evidence="1">
    <location>
        <begin position="282"/>
        <end position="305"/>
    </location>
</feature>
<feature type="transmembrane region" description="Helical" evidence="1">
    <location>
        <begin position="259"/>
        <end position="276"/>
    </location>
</feature>
<accession>A0A345P6E8</accession>
<dbReference type="AlphaFoldDB" id="A0A345P6E8"/>
<evidence type="ECO:0000256" key="1">
    <source>
        <dbReference type="SAM" id="Phobius"/>
    </source>
</evidence>
<dbReference type="GO" id="GO:0016747">
    <property type="term" value="F:acyltransferase activity, transferring groups other than amino-acyl groups"/>
    <property type="evidence" value="ECO:0007669"/>
    <property type="project" value="InterPro"/>
</dbReference>
<gene>
    <name evidence="3" type="ORF">HYN46_08405</name>
</gene>
<keyword evidence="3" id="KW-0012">Acyltransferase</keyword>
<evidence type="ECO:0000313" key="3">
    <source>
        <dbReference type="EMBL" id="AXI02857.1"/>
    </source>
</evidence>
<sequence length="401" mass="46364">MSAFSPIFAFFPILVAILTASKLFKHFNLQPSRSSQFPSIDGLRGYLALCVFLHHGMIWYLYLKIGRWEAPPSMLYTNFGQIGVALFFIITGFLFSFKLIDARKKKNRFDWTQLFISRVLRLVPLYFFVMLILVLIVFILTNFSLITSFSVFVHHLMYWLGFTVFGHPDLNGVESTWVIMAGVAWSLPYEWFYYFTLPLFGFLIGLRVSALYVLLSLGIVYLFYTLPFDMVYVYYFSVGIASALLTGNKYLTAFANHKLTDYFLVILLLVTFFLFTQQDINILSIALFVFFVAITNGNTLFGILTHKLSIFLGEMSYSLYLLHGIIFFILFKLLLGFEYASAFSPIEHWGVVSICAFILVVCSFFTYTWIEAPAMQRVKYFSNLLRSRISLKSDKKLLKPH</sequence>